<feature type="coiled-coil region" evidence="1">
    <location>
        <begin position="90"/>
        <end position="117"/>
    </location>
</feature>
<feature type="region of interest" description="Disordered" evidence="2">
    <location>
        <begin position="484"/>
        <end position="511"/>
    </location>
</feature>
<dbReference type="EMBL" id="JAQQWP010000009">
    <property type="protein sequence ID" value="KAK8100167.1"/>
    <property type="molecule type" value="Genomic_DNA"/>
</dbReference>
<protein>
    <submittedName>
        <fullName evidence="3">Uncharacterized protein</fullName>
    </submittedName>
</protein>
<evidence type="ECO:0000256" key="2">
    <source>
        <dbReference type="SAM" id="MobiDB-lite"/>
    </source>
</evidence>
<feature type="coiled-coil region" evidence="1">
    <location>
        <begin position="157"/>
        <end position="257"/>
    </location>
</feature>
<name>A0AAW0QI56_9PEZI</name>
<dbReference type="AlphaFoldDB" id="A0AAW0QI56"/>
<gene>
    <name evidence="3" type="ORF">PG999_010541</name>
</gene>
<keyword evidence="1" id="KW-0175">Coiled coil</keyword>
<evidence type="ECO:0000313" key="4">
    <source>
        <dbReference type="Proteomes" id="UP001392437"/>
    </source>
</evidence>
<sequence length="642" mass="70932">MLDQAITHLTSMEQDWDPTHLVEDFIHQTQLLASNSAFQYLKDILEENNSLRDRNSILSITNDENVKSLARIQQLLADETQRCGERDASLAELEKRAAEFDEKIRLLKEESESTQAKLAGKDDEVSALQDKLAGADIEREAHQLQLAAKDGELTTARDELSNKDADLEATKMQLAENEAHINNLIEEAQTKSGKIDNIISQLNEAIDDNSASKQELEDKASELDTLQADLGKAQSEIVAARENQEQTLKELKEVRDEAAFFRTKFENLDKLSFNMKTPPTVTTQQQLNSMFTAAYTWASELFAADLDPAAFSGASSGEKWAPLRTHPRVSRLIPLPISNSAEAKRMRVAALVGVLGWTCAQHMFQPTYLLQCNELCGVLASLADDDHDRETYLRSVLLPVSPSRQKENGKKRIQQAVFDVLACVAPLLPKARQEEVKSSLEAVCKHICGQWMRLQLLEEKIEPSFDAYDGDDWKIIELPAFDGSTDATSSHQQDNEARGGGGSSSGESTGTCAVAEGITDIDDIAAVLWPSFLSSRDGESELLTEGFVVAKAQTQQAYHEEKAGLLLGFHRAARQIARKDRTKSFATTPGVGEEAPKDFCALDPEMEPTRAEKRATGMKGNDDGTARDRRGSLEPVELGLLE</sequence>
<keyword evidence="4" id="KW-1185">Reference proteome</keyword>
<evidence type="ECO:0000313" key="3">
    <source>
        <dbReference type="EMBL" id="KAK8100167.1"/>
    </source>
</evidence>
<reference evidence="3 4" key="1">
    <citation type="submission" date="2023-01" db="EMBL/GenBank/DDBJ databases">
        <title>Analysis of 21 Apiospora genomes using comparative genomics revels a genus with tremendous synthesis potential of carbohydrate active enzymes and secondary metabolites.</title>
        <authorList>
            <person name="Sorensen T."/>
        </authorList>
    </citation>
    <scope>NUCLEOTIDE SEQUENCE [LARGE SCALE GENOMIC DNA]</scope>
    <source>
        <strain evidence="3 4">CBS 117206</strain>
    </source>
</reference>
<feature type="region of interest" description="Disordered" evidence="2">
    <location>
        <begin position="603"/>
        <end position="642"/>
    </location>
</feature>
<dbReference type="Proteomes" id="UP001392437">
    <property type="component" value="Unassembled WGS sequence"/>
</dbReference>
<comment type="caution">
    <text evidence="3">The sequence shown here is derived from an EMBL/GenBank/DDBJ whole genome shotgun (WGS) entry which is preliminary data.</text>
</comment>
<feature type="compositionally biased region" description="Basic and acidic residues" evidence="2">
    <location>
        <begin position="607"/>
        <end position="632"/>
    </location>
</feature>
<evidence type="ECO:0000256" key="1">
    <source>
        <dbReference type="SAM" id="Coils"/>
    </source>
</evidence>
<accession>A0AAW0QI56</accession>
<organism evidence="3 4">
    <name type="scientific">Apiospora kogelbergensis</name>
    <dbReference type="NCBI Taxonomy" id="1337665"/>
    <lineage>
        <taxon>Eukaryota</taxon>
        <taxon>Fungi</taxon>
        <taxon>Dikarya</taxon>
        <taxon>Ascomycota</taxon>
        <taxon>Pezizomycotina</taxon>
        <taxon>Sordariomycetes</taxon>
        <taxon>Xylariomycetidae</taxon>
        <taxon>Amphisphaeriales</taxon>
        <taxon>Apiosporaceae</taxon>
        <taxon>Apiospora</taxon>
    </lineage>
</organism>
<proteinExistence type="predicted"/>